<dbReference type="PANTHER" id="PTHR11819:SF196">
    <property type="entry name" value="SODIUM_GLUCOSE COTRANSPORTER 4"/>
    <property type="match status" value="1"/>
</dbReference>
<evidence type="ECO:0000313" key="9">
    <source>
        <dbReference type="EMBL" id="KAJ8027821.1"/>
    </source>
</evidence>
<dbReference type="InterPro" id="IPR018212">
    <property type="entry name" value="Na/solute_symporter_CS"/>
</dbReference>
<evidence type="ECO:0000256" key="5">
    <source>
        <dbReference type="ARBA" id="ARBA00023136"/>
    </source>
</evidence>
<dbReference type="InterPro" id="IPR038377">
    <property type="entry name" value="Na/Glc_symporter_sf"/>
</dbReference>
<dbReference type="AlphaFoldDB" id="A0A9Q1BJL5"/>
<dbReference type="PROSITE" id="PS50283">
    <property type="entry name" value="NA_SOLUT_SYMP_3"/>
    <property type="match status" value="1"/>
</dbReference>
<feature type="transmembrane region" description="Helical" evidence="8">
    <location>
        <begin position="131"/>
        <end position="153"/>
    </location>
</feature>
<sequence>MAVKGSQLEVLDIVIIVLNFAFVLALGLWSSFTANRGSTSGYFLAGRDMHWLLVGLSLYVSNIGSATFVGVAGTASVSGYSVISYEFTGLFCLLLLGFVFMPLYISAGVFTVPEYTKKRFGGNRVQLTLSITAIILTILATLSSEMYAGVVIIEQSLGWNVYAGAILLLALTGLYTVAGGLKAVIYTDAMQSIIILIGAVILASLAWVEIGGFDNLYVKYMTAVPTSTVQHGNTSCGIPQESAWHIIRPATDSDYPWPGTLFGITLLSLYYWCTNQVLVQRSLAAKNLTHSKAGSIMAGYLKLLPMILMVFPGMVSRALFPDEIACQSPEVCEDACSNPNGCSDIAYTRLVLELMPVGIKGLMLAAMLAALMSSLTSIFNSMSSLFALDLWSKWRKNATEIELTIVGRVVTVILAVISVLWLPVIQAFGEGELFVYIQSMTSYLSPPMFAVYTMGMFWERTTEPGAFYGLLLGALIGITRLILDFIYIAPACGEYDDRPGIQKNFHYLHFALVLYTVTVMFIGGISLMTKPIPSEKLVRLTWWTRHSKKLREPFESDVDISNSKENNEPEEENYENKDVSQDDSEVEEKQPKSIFRSCFNVICGVGELTGQVEITEEEKQAAFEKMTSIAEDSFWKTFTSINGVICLGVGVFCFAFWA</sequence>
<keyword evidence="5 8" id="KW-0472">Membrane</keyword>
<evidence type="ECO:0000256" key="7">
    <source>
        <dbReference type="SAM" id="MobiDB-lite"/>
    </source>
</evidence>
<dbReference type="Proteomes" id="UP001152320">
    <property type="component" value="Chromosome 15"/>
</dbReference>
<feature type="transmembrane region" description="Helical" evidence="8">
    <location>
        <begin position="51"/>
        <end position="75"/>
    </location>
</feature>
<evidence type="ECO:0000256" key="3">
    <source>
        <dbReference type="ARBA" id="ARBA00022692"/>
    </source>
</evidence>
<dbReference type="EMBL" id="JAIZAY010000015">
    <property type="protein sequence ID" value="KAJ8027821.1"/>
    <property type="molecule type" value="Genomic_DNA"/>
</dbReference>
<dbReference type="OrthoDB" id="6132759at2759"/>
<feature type="transmembrane region" description="Helical" evidence="8">
    <location>
        <begin position="87"/>
        <end position="110"/>
    </location>
</feature>
<evidence type="ECO:0000313" key="10">
    <source>
        <dbReference type="Proteomes" id="UP001152320"/>
    </source>
</evidence>
<protein>
    <submittedName>
        <fullName evidence="9">Sodium/glucose cotransporter 4</fullName>
    </submittedName>
</protein>
<name>A0A9Q1BJL5_HOLLE</name>
<keyword evidence="4 8" id="KW-1133">Transmembrane helix</keyword>
<evidence type="ECO:0000256" key="6">
    <source>
        <dbReference type="RuleBase" id="RU362091"/>
    </source>
</evidence>
<keyword evidence="10" id="KW-1185">Reference proteome</keyword>
<feature type="transmembrane region" description="Helical" evidence="8">
    <location>
        <begin position="362"/>
        <end position="388"/>
    </location>
</feature>
<evidence type="ECO:0000256" key="2">
    <source>
        <dbReference type="ARBA" id="ARBA00006434"/>
    </source>
</evidence>
<evidence type="ECO:0000256" key="1">
    <source>
        <dbReference type="ARBA" id="ARBA00004141"/>
    </source>
</evidence>
<dbReference type="GO" id="GO:0005886">
    <property type="term" value="C:plasma membrane"/>
    <property type="evidence" value="ECO:0007669"/>
    <property type="project" value="TreeGrafter"/>
</dbReference>
<dbReference type="FunFam" id="1.20.1730.10:FF:000027">
    <property type="entry name" value="Uncharacterized protein"/>
    <property type="match status" value="1"/>
</dbReference>
<dbReference type="NCBIfam" id="TIGR00813">
    <property type="entry name" value="sss"/>
    <property type="match status" value="1"/>
</dbReference>
<feature type="transmembrane region" description="Helical" evidence="8">
    <location>
        <begin position="508"/>
        <end position="529"/>
    </location>
</feature>
<feature type="transmembrane region" description="Helical" evidence="8">
    <location>
        <begin position="434"/>
        <end position="454"/>
    </location>
</feature>
<feature type="transmembrane region" description="Helical" evidence="8">
    <location>
        <begin position="255"/>
        <end position="273"/>
    </location>
</feature>
<evidence type="ECO:0000256" key="8">
    <source>
        <dbReference type="SAM" id="Phobius"/>
    </source>
</evidence>
<keyword evidence="3 8" id="KW-0812">Transmembrane</keyword>
<feature type="transmembrane region" description="Helical" evidence="8">
    <location>
        <begin position="294"/>
        <end position="315"/>
    </location>
</feature>
<dbReference type="InterPro" id="IPR001734">
    <property type="entry name" value="Na/solute_symporter"/>
</dbReference>
<organism evidence="9 10">
    <name type="scientific">Holothuria leucospilota</name>
    <name type="common">Black long sea cucumber</name>
    <name type="synonym">Mertensiothuria leucospilota</name>
    <dbReference type="NCBI Taxonomy" id="206669"/>
    <lineage>
        <taxon>Eukaryota</taxon>
        <taxon>Metazoa</taxon>
        <taxon>Echinodermata</taxon>
        <taxon>Eleutherozoa</taxon>
        <taxon>Echinozoa</taxon>
        <taxon>Holothuroidea</taxon>
        <taxon>Aspidochirotacea</taxon>
        <taxon>Aspidochirotida</taxon>
        <taxon>Holothuriidae</taxon>
        <taxon>Holothuria</taxon>
    </lineage>
</organism>
<feature type="region of interest" description="Disordered" evidence="7">
    <location>
        <begin position="556"/>
        <end position="586"/>
    </location>
</feature>
<feature type="transmembrane region" description="Helical" evidence="8">
    <location>
        <begin position="634"/>
        <end position="657"/>
    </location>
</feature>
<comment type="caution">
    <text evidence="9">The sequence shown here is derived from an EMBL/GenBank/DDBJ whole genome shotgun (WGS) entry which is preliminary data.</text>
</comment>
<evidence type="ECO:0000256" key="4">
    <source>
        <dbReference type="ARBA" id="ARBA00022989"/>
    </source>
</evidence>
<dbReference type="Gene3D" id="1.20.1730.10">
    <property type="entry name" value="Sodium/glucose cotransporter"/>
    <property type="match status" value="1"/>
</dbReference>
<comment type="subcellular location">
    <subcellularLocation>
        <location evidence="1">Membrane</location>
        <topology evidence="1">Multi-pass membrane protein</topology>
    </subcellularLocation>
</comment>
<reference evidence="9" key="1">
    <citation type="submission" date="2021-10" db="EMBL/GenBank/DDBJ databases">
        <title>Tropical sea cucumber genome reveals ecological adaptation and Cuvierian tubules defense mechanism.</title>
        <authorList>
            <person name="Chen T."/>
        </authorList>
    </citation>
    <scope>NUCLEOTIDE SEQUENCE</scope>
    <source>
        <strain evidence="9">Nanhai2018</strain>
        <tissue evidence="9">Muscle</tissue>
    </source>
</reference>
<dbReference type="PANTHER" id="PTHR11819">
    <property type="entry name" value="SOLUTE CARRIER FAMILY 5"/>
    <property type="match status" value="1"/>
</dbReference>
<gene>
    <name evidence="9" type="ORF">HOLleu_29888</name>
</gene>
<feature type="transmembrane region" description="Helical" evidence="8">
    <location>
        <begin position="193"/>
        <end position="213"/>
    </location>
</feature>
<comment type="similarity">
    <text evidence="2 6">Belongs to the sodium:solute symporter (SSF) (TC 2.A.21) family.</text>
</comment>
<accession>A0A9Q1BJL5</accession>
<proteinExistence type="inferred from homology"/>
<dbReference type="Pfam" id="PF00474">
    <property type="entry name" value="SSF"/>
    <property type="match status" value="1"/>
</dbReference>
<dbReference type="GO" id="GO:0005412">
    <property type="term" value="F:D-glucose:sodium symporter activity"/>
    <property type="evidence" value="ECO:0007669"/>
    <property type="project" value="TreeGrafter"/>
</dbReference>
<feature type="transmembrane region" description="Helical" evidence="8">
    <location>
        <begin position="159"/>
        <end position="181"/>
    </location>
</feature>
<feature type="transmembrane region" description="Helical" evidence="8">
    <location>
        <begin position="13"/>
        <end position="30"/>
    </location>
</feature>
<dbReference type="PROSITE" id="PS00457">
    <property type="entry name" value="NA_SOLUT_SYMP_2"/>
    <property type="match status" value="1"/>
</dbReference>
<feature type="transmembrane region" description="Helical" evidence="8">
    <location>
        <begin position="466"/>
        <end position="488"/>
    </location>
</feature>
<feature type="transmembrane region" description="Helical" evidence="8">
    <location>
        <begin position="409"/>
        <end position="428"/>
    </location>
</feature>